<dbReference type="OrthoDB" id="4502894at2759"/>
<gene>
    <name evidence="2" type="ORF">EJ02DRAFT_450099</name>
</gene>
<dbReference type="AlphaFoldDB" id="A0A6A5T4W7"/>
<keyword evidence="3" id="KW-1185">Reference proteome</keyword>
<name>A0A6A5T4W7_9PLEO</name>
<sequence length="167" mass="18814">MMASAVTIVFIILHLIWWPISKLITIIIALLSPFYTVLGFILLPFIHLGHTIIRLISLPFSVKWVERVETVYVYLGTAGLIGCITGTIFFIIFKFLSSSLNIDATIESPAREKGRTTAEYRTARREKREGMIDHLPSATPIVLKKVAGPRRRGLLSQAIIEEEDSDF</sequence>
<dbReference type="EMBL" id="ML976000">
    <property type="protein sequence ID" value="KAF1947134.1"/>
    <property type="molecule type" value="Genomic_DNA"/>
</dbReference>
<organism evidence="2 3">
    <name type="scientific">Clathrospora elynae</name>
    <dbReference type="NCBI Taxonomy" id="706981"/>
    <lineage>
        <taxon>Eukaryota</taxon>
        <taxon>Fungi</taxon>
        <taxon>Dikarya</taxon>
        <taxon>Ascomycota</taxon>
        <taxon>Pezizomycotina</taxon>
        <taxon>Dothideomycetes</taxon>
        <taxon>Pleosporomycetidae</taxon>
        <taxon>Pleosporales</taxon>
        <taxon>Diademaceae</taxon>
        <taxon>Clathrospora</taxon>
    </lineage>
</organism>
<protein>
    <submittedName>
        <fullName evidence="2">Uncharacterized protein</fullName>
    </submittedName>
</protein>
<proteinExistence type="predicted"/>
<evidence type="ECO:0000313" key="2">
    <source>
        <dbReference type="EMBL" id="KAF1947134.1"/>
    </source>
</evidence>
<evidence type="ECO:0000313" key="3">
    <source>
        <dbReference type="Proteomes" id="UP000800038"/>
    </source>
</evidence>
<feature type="transmembrane region" description="Helical" evidence="1">
    <location>
        <begin position="72"/>
        <end position="93"/>
    </location>
</feature>
<evidence type="ECO:0000256" key="1">
    <source>
        <dbReference type="SAM" id="Phobius"/>
    </source>
</evidence>
<dbReference type="Proteomes" id="UP000800038">
    <property type="component" value="Unassembled WGS sequence"/>
</dbReference>
<keyword evidence="1" id="KW-1133">Transmembrane helix</keyword>
<reference evidence="2" key="1">
    <citation type="journal article" date="2020" name="Stud. Mycol.">
        <title>101 Dothideomycetes genomes: a test case for predicting lifestyles and emergence of pathogens.</title>
        <authorList>
            <person name="Haridas S."/>
            <person name="Albert R."/>
            <person name="Binder M."/>
            <person name="Bloem J."/>
            <person name="Labutti K."/>
            <person name="Salamov A."/>
            <person name="Andreopoulos B."/>
            <person name="Baker S."/>
            <person name="Barry K."/>
            <person name="Bills G."/>
            <person name="Bluhm B."/>
            <person name="Cannon C."/>
            <person name="Castanera R."/>
            <person name="Culley D."/>
            <person name="Daum C."/>
            <person name="Ezra D."/>
            <person name="Gonzalez J."/>
            <person name="Henrissat B."/>
            <person name="Kuo A."/>
            <person name="Liang C."/>
            <person name="Lipzen A."/>
            <person name="Lutzoni F."/>
            <person name="Magnuson J."/>
            <person name="Mondo S."/>
            <person name="Nolan M."/>
            <person name="Ohm R."/>
            <person name="Pangilinan J."/>
            <person name="Park H.-J."/>
            <person name="Ramirez L."/>
            <person name="Alfaro M."/>
            <person name="Sun H."/>
            <person name="Tritt A."/>
            <person name="Yoshinaga Y."/>
            <person name="Zwiers L.-H."/>
            <person name="Turgeon B."/>
            <person name="Goodwin S."/>
            <person name="Spatafora J."/>
            <person name="Crous P."/>
            <person name="Grigoriev I."/>
        </authorList>
    </citation>
    <scope>NUCLEOTIDE SEQUENCE</scope>
    <source>
        <strain evidence="2">CBS 161.51</strain>
    </source>
</reference>
<feature type="transmembrane region" description="Helical" evidence="1">
    <location>
        <begin position="6"/>
        <end position="31"/>
    </location>
</feature>
<keyword evidence="1" id="KW-0812">Transmembrane</keyword>
<keyword evidence="1" id="KW-0472">Membrane</keyword>
<accession>A0A6A5T4W7</accession>
<feature type="transmembrane region" description="Helical" evidence="1">
    <location>
        <begin position="38"/>
        <end position="60"/>
    </location>
</feature>